<evidence type="ECO:0000259" key="2">
    <source>
        <dbReference type="Pfam" id="PF01814"/>
    </source>
</evidence>
<gene>
    <name evidence="3" type="ORF">A1O3_10066</name>
</gene>
<dbReference type="OrthoDB" id="58416at2759"/>
<dbReference type="EMBL" id="AMGY01000011">
    <property type="protein sequence ID" value="EXJ76909.1"/>
    <property type="molecule type" value="Genomic_DNA"/>
</dbReference>
<feature type="region of interest" description="Disordered" evidence="1">
    <location>
        <begin position="1"/>
        <end position="40"/>
    </location>
</feature>
<feature type="compositionally biased region" description="Polar residues" evidence="1">
    <location>
        <begin position="1"/>
        <end position="37"/>
    </location>
</feature>
<dbReference type="HOGENOM" id="CLU_066708_0_1_1"/>
<accession>W9Y390</accession>
<protein>
    <recommendedName>
        <fullName evidence="2">Hemerythrin-like domain-containing protein</fullName>
    </recommendedName>
</protein>
<dbReference type="InterPro" id="IPR012312">
    <property type="entry name" value="Hemerythrin-like"/>
</dbReference>
<name>W9Y390_9EURO</name>
<feature type="domain" description="Hemerythrin-like" evidence="2">
    <location>
        <begin position="74"/>
        <end position="162"/>
    </location>
</feature>
<evidence type="ECO:0000313" key="4">
    <source>
        <dbReference type="Proteomes" id="UP000019478"/>
    </source>
</evidence>
<dbReference type="InterPro" id="IPR053206">
    <property type="entry name" value="Dimeric_xanthone_biosynth"/>
</dbReference>
<dbReference type="RefSeq" id="XP_007738347.1">
    <property type="nucleotide sequence ID" value="XM_007740157.1"/>
</dbReference>
<dbReference type="eggNOG" id="ENOG502SKMW">
    <property type="taxonomic scope" value="Eukaryota"/>
</dbReference>
<comment type="caution">
    <text evidence="3">The sequence shown here is derived from an EMBL/GenBank/DDBJ whole genome shotgun (WGS) entry which is preliminary data.</text>
</comment>
<sequence length="289" mass="32092">MGRGSSTPSLRSVRSNGSSISAASRATSGTSKSSQQMGPRFIDDHYPLITTIHPETVPASVPKSHSALWCARQMAQIHNTIIRALNASWNHAISVQPCTREAGDFLFFNQQLCKTIVRHHHVEDEYLFPEVDKLQGQPGGTQGNRKDHESFAAGLAVFQKYVFITKSSEFCGLTVRHIIESFAPSFIQHLHDEIPTLVNLHVLDSAALMKTWKHANHLATKDAELYNDGPWLLGCQDNAFTIDGIKNDFPGGFWVTGAVIRTWHARKHAGAWKFCPSDLSGRRRQLAVV</sequence>
<dbReference type="AlphaFoldDB" id="W9Y390"/>
<reference evidence="3 4" key="1">
    <citation type="submission" date="2013-03" db="EMBL/GenBank/DDBJ databases">
        <title>The Genome Sequence of Capronia epimyces CBS 606.96.</title>
        <authorList>
            <consortium name="The Broad Institute Genomics Platform"/>
            <person name="Cuomo C."/>
            <person name="de Hoog S."/>
            <person name="Gorbushina A."/>
            <person name="Walker B."/>
            <person name="Young S.K."/>
            <person name="Zeng Q."/>
            <person name="Gargeya S."/>
            <person name="Fitzgerald M."/>
            <person name="Haas B."/>
            <person name="Abouelleil A."/>
            <person name="Allen A.W."/>
            <person name="Alvarado L."/>
            <person name="Arachchi H.M."/>
            <person name="Berlin A.M."/>
            <person name="Chapman S.B."/>
            <person name="Gainer-Dewar J."/>
            <person name="Goldberg J."/>
            <person name="Griggs A."/>
            <person name="Gujja S."/>
            <person name="Hansen M."/>
            <person name="Howarth C."/>
            <person name="Imamovic A."/>
            <person name="Ireland A."/>
            <person name="Larimer J."/>
            <person name="McCowan C."/>
            <person name="Murphy C."/>
            <person name="Pearson M."/>
            <person name="Poon T.W."/>
            <person name="Priest M."/>
            <person name="Roberts A."/>
            <person name="Saif S."/>
            <person name="Shea T."/>
            <person name="Sisk P."/>
            <person name="Sykes S."/>
            <person name="Wortman J."/>
            <person name="Nusbaum C."/>
            <person name="Birren B."/>
        </authorList>
    </citation>
    <scope>NUCLEOTIDE SEQUENCE [LARGE SCALE GENOMIC DNA]</scope>
    <source>
        <strain evidence="3 4">CBS 606.96</strain>
    </source>
</reference>
<keyword evidence="4" id="KW-1185">Reference proteome</keyword>
<dbReference type="Gene3D" id="1.20.120.520">
    <property type="entry name" value="nmb1532 protein domain like"/>
    <property type="match status" value="1"/>
</dbReference>
<dbReference type="Proteomes" id="UP000019478">
    <property type="component" value="Unassembled WGS sequence"/>
</dbReference>
<proteinExistence type="predicted"/>
<evidence type="ECO:0000313" key="3">
    <source>
        <dbReference type="EMBL" id="EXJ76909.1"/>
    </source>
</evidence>
<dbReference type="PANTHER" id="PTHR38048">
    <property type="entry name" value="EXPRESSED PROTEIN"/>
    <property type="match status" value="1"/>
</dbReference>
<dbReference type="Pfam" id="PF01814">
    <property type="entry name" value="Hemerythrin"/>
    <property type="match status" value="1"/>
</dbReference>
<organism evidence="3 4">
    <name type="scientific">Capronia epimyces CBS 606.96</name>
    <dbReference type="NCBI Taxonomy" id="1182542"/>
    <lineage>
        <taxon>Eukaryota</taxon>
        <taxon>Fungi</taxon>
        <taxon>Dikarya</taxon>
        <taxon>Ascomycota</taxon>
        <taxon>Pezizomycotina</taxon>
        <taxon>Eurotiomycetes</taxon>
        <taxon>Chaetothyriomycetidae</taxon>
        <taxon>Chaetothyriales</taxon>
        <taxon>Herpotrichiellaceae</taxon>
        <taxon>Capronia</taxon>
    </lineage>
</organism>
<dbReference type="GeneID" id="19174147"/>
<dbReference type="PANTHER" id="PTHR38048:SF2">
    <property type="entry name" value="HEMERYTHRIN-LIKE DOMAIN-CONTAINING PROTEIN"/>
    <property type="match status" value="1"/>
</dbReference>
<dbReference type="STRING" id="1182542.W9Y390"/>
<evidence type="ECO:0000256" key="1">
    <source>
        <dbReference type="SAM" id="MobiDB-lite"/>
    </source>
</evidence>